<feature type="transmembrane region" description="Helical" evidence="1">
    <location>
        <begin position="106"/>
        <end position="128"/>
    </location>
</feature>
<dbReference type="OrthoDB" id="9813540at2"/>
<feature type="transmembrane region" description="Helical" evidence="1">
    <location>
        <begin position="7"/>
        <end position="28"/>
    </location>
</feature>
<gene>
    <name evidence="2" type="ORF">SAMN02745118_00464</name>
</gene>
<feature type="transmembrane region" description="Helical" evidence="1">
    <location>
        <begin position="75"/>
        <end position="94"/>
    </location>
</feature>
<reference evidence="3" key="1">
    <citation type="submission" date="2017-02" db="EMBL/GenBank/DDBJ databases">
        <authorList>
            <person name="Varghese N."/>
            <person name="Submissions S."/>
        </authorList>
    </citation>
    <scope>NUCLEOTIDE SEQUENCE [LARGE SCALE GENOMIC DNA]</scope>
    <source>
        <strain evidence="3">ATCC BAA-73</strain>
    </source>
</reference>
<keyword evidence="3" id="KW-1185">Reference proteome</keyword>
<keyword evidence="1" id="KW-1133">Transmembrane helix</keyword>
<protein>
    <submittedName>
        <fullName evidence="2">Uncharacterized membrane protein</fullName>
    </submittedName>
</protein>
<dbReference type="RefSeq" id="WP_143555637.1">
    <property type="nucleotide sequence ID" value="NZ_FUWM01000004.1"/>
</dbReference>
<dbReference type="Proteomes" id="UP000190625">
    <property type="component" value="Unassembled WGS sequence"/>
</dbReference>
<evidence type="ECO:0000256" key="1">
    <source>
        <dbReference type="SAM" id="Phobius"/>
    </source>
</evidence>
<name>A0A1T4JW66_9FIRM</name>
<feature type="transmembrane region" description="Helical" evidence="1">
    <location>
        <begin position="140"/>
        <end position="161"/>
    </location>
</feature>
<dbReference type="InterPro" id="IPR024529">
    <property type="entry name" value="ECF_trnsprt_substrate-spec"/>
</dbReference>
<dbReference type="AlphaFoldDB" id="A0A1T4JW66"/>
<evidence type="ECO:0000313" key="3">
    <source>
        <dbReference type="Proteomes" id="UP000190625"/>
    </source>
</evidence>
<sequence length="168" mass="17255">MKVETRTITIVGTLSAISIVLGQTPLGLVPTPLGVAATTMHIPVIIGAIVEGPLVGSLVGLIFGLSSFLRQASPFVADPLVAIIPRVLIGILAGYSYKLFSTKESIAIGIAAAIGTLTNTIGVLGLAAWRGLLPMAQAKVIALGHGLPEIIVAILITLLVVKSLKHVK</sequence>
<dbReference type="Pfam" id="PF12822">
    <property type="entry name" value="ECF_trnsprt"/>
    <property type="match status" value="1"/>
</dbReference>
<dbReference type="STRING" id="142842.SAMN02745118_00464"/>
<evidence type="ECO:0000313" key="2">
    <source>
        <dbReference type="EMBL" id="SJZ34369.1"/>
    </source>
</evidence>
<accession>A0A1T4JW66</accession>
<organism evidence="2 3">
    <name type="scientific">Selenihalanaerobacter shriftii</name>
    <dbReference type="NCBI Taxonomy" id="142842"/>
    <lineage>
        <taxon>Bacteria</taxon>
        <taxon>Bacillati</taxon>
        <taxon>Bacillota</taxon>
        <taxon>Clostridia</taxon>
        <taxon>Halanaerobiales</taxon>
        <taxon>Halobacteroidaceae</taxon>
        <taxon>Selenihalanaerobacter</taxon>
    </lineage>
</organism>
<dbReference type="Gene3D" id="1.10.1760.20">
    <property type="match status" value="1"/>
</dbReference>
<feature type="transmembrane region" description="Helical" evidence="1">
    <location>
        <begin position="40"/>
        <end position="63"/>
    </location>
</feature>
<dbReference type="GO" id="GO:0022857">
    <property type="term" value="F:transmembrane transporter activity"/>
    <property type="evidence" value="ECO:0007669"/>
    <property type="project" value="InterPro"/>
</dbReference>
<keyword evidence="1" id="KW-0812">Transmembrane</keyword>
<keyword evidence="1" id="KW-0472">Membrane</keyword>
<proteinExistence type="predicted"/>
<dbReference type="EMBL" id="FUWM01000004">
    <property type="protein sequence ID" value="SJZ34369.1"/>
    <property type="molecule type" value="Genomic_DNA"/>
</dbReference>